<sequence>MSELQSADMVEKLKDNFDEMVVYKDLKKSNFITSFKMPSFMRDWVLKRFQDDEGEIDVDGATAFIREFIPKKEDWKSIKNRIVNYQEQVKFLAKVSADIDIKTQGLSFSLPDFGLTTKDTVIPRDVWENCSAALLKAEENWGIVELGYQFPESDRDSGKIKLVSFQDFCPYIIDLDEYKYARESFTLDEWIDIILGAIDYNAAGYESRQQKLAMITRLLPFVEKRLNLIELAPKGTGKSYLFGSVSRYGWLSSGGTMSRAKMFYDVARRTEGLVFGHDYVALDEVQTINFTDVDEMRGALKGYMENGKYTVGNHEGAADSGIILLGNIPAASMNEYLNMFSNLPKVFHESALIDRFHGFLKGWELPRMNDDLKICGWALNSEYFSSIMHELRDDPTYRAVVDARVEVPEKSDTRDTEAIKRICTAYLKLLFPNVQHPEDVSSHDFNLFCLKPAIEMRSIIKIQLGILDPEEFGGKIVPELSVKDIDE</sequence>
<dbReference type="InterPro" id="IPR046838">
    <property type="entry name" value="BrxL_N"/>
</dbReference>
<dbReference type="InterPro" id="IPR014061">
    <property type="entry name" value="BrxL-like"/>
</dbReference>
<dbReference type="Proteomes" id="UP000095512">
    <property type="component" value="Unassembled WGS sequence"/>
</dbReference>
<proteinExistence type="predicted"/>
<reference evidence="2 3" key="1">
    <citation type="submission" date="2015-09" db="EMBL/GenBank/DDBJ databases">
        <authorList>
            <consortium name="Pathogen Informatics"/>
        </authorList>
    </citation>
    <scope>NUCLEOTIDE SEQUENCE [LARGE SCALE GENOMIC DNA]</scope>
    <source>
        <strain evidence="2 3">2789STDY5834865</strain>
    </source>
</reference>
<keyword evidence="2" id="KW-0378">Hydrolase</keyword>
<gene>
    <name evidence="2" type="ORF">ERS852480_02671</name>
</gene>
<dbReference type="RefSeq" id="WP_242857896.1">
    <property type="nucleotide sequence ID" value="NZ_CZAB01000022.1"/>
</dbReference>
<evidence type="ECO:0000313" key="3">
    <source>
        <dbReference type="Proteomes" id="UP000095512"/>
    </source>
</evidence>
<dbReference type="GO" id="GO:0008233">
    <property type="term" value="F:peptidase activity"/>
    <property type="evidence" value="ECO:0007669"/>
    <property type="project" value="UniProtKB-KW"/>
</dbReference>
<evidence type="ECO:0000259" key="1">
    <source>
        <dbReference type="Pfam" id="PF20442"/>
    </source>
</evidence>
<dbReference type="NCBIfam" id="TIGR02688">
    <property type="entry name" value="BREX system Lon protease-like protein BrxL"/>
    <property type="match status" value="1"/>
</dbReference>
<accession>A0A174KMG4</accession>
<evidence type="ECO:0000313" key="2">
    <source>
        <dbReference type="EMBL" id="CUP12021.1"/>
    </source>
</evidence>
<keyword evidence="2" id="KW-0645">Protease</keyword>
<protein>
    <submittedName>
        <fullName evidence="2">ATP-dependent Lon-type protease</fullName>
    </submittedName>
</protein>
<dbReference type="EMBL" id="CZAB01000022">
    <property type="protein sequence ID" value="CUP12021.1"/>
    <property type="molecule type" value="Genomic_DNA"/>
</dbReference>
<organism evidence="2 3">
    <name type="scientific">Enterocloster clostridioformis</name>
    <dbReference type="NCBI Taxonomy" id="1531"/>
    <lineage>
        <taxon>Bacteria</taxon>
        <taxon>Bacillati</taxon>
        <taxon>Bacillota</taxon>
        <taxon>Clostridia</taxon>
        <taxon>Lachnospirales</taxon>
        <taxon>Lachnospiraceae</taxon>
        <taxon>Enterocloster</taxon>
    </lineage>
</organism>
<dbReference type="Pfam" id="PF20442">
    <property type="entry name" value="BrxL_N"/>
    <property type="match status" value="1"/>
</dbReference>
<dbReference type="AlphaFoldDB" id="A0A174KMG4"/>
<name>A0A174KMG4_9FIRM</name>
<feature type="domain" description="BREX system Lon protease-like BrxL N-terminal" evidence="1">
    <location>
        <begin position="16"/>
        <end position="148"/>
    </location>
</feature>
<dbReference type="GO" id="GO:0006508">
    <property type="term" value="P:proteolysis"/>
    <property type="evidence" value="ECO:0007669"/>
    <property type="project" value="UniProtKB-KW"/>
</dbReference>
<dbReference type="Pfam" id="PF13337">
    <property type="entry name" value="BrxL_ATPase"/>
    <property type="match status" value="1"/>
</dbReference>